<dbReference type="Proteomes" id="UP000028945">
    <property type="component" value="Chromosome"/>
</dbReference>
<dbReference type="Gene3D" id="3.90.1720.10">
    <property type="entry name" value="endopeptidase domain like (from Nostoc punctiforme)"/>
    <property type="match status" value="1"/>
</dbReference>
<protein>
    <submittedName>
        <fullName evidence="1">Enoyl-CoA hydratase</fullName>
    </submittedName>
</protein>
<name>A0A077DIW5_9BURK</name>
<dbReference type="InterPro" id="IPR038765">
    <property type="entry name" value="Papain-like_cys_pep_sf"/>
</dbReference>
<keyword evidence="2" id="KW-1185">Reference proteome</keyword>
<organism evidence="1 2">
    <name type="scientific">Basilea psittacipulmonis DSM 24701</name>
    <dbReference type="NCBI Taxonomy" id="1072685"/>
    <lineage>
        <taxon>Bacteria</taxon>
        <taxon>Pseudomonadati</taxon>
        <taxon>Pseudomonadota</taxon>
        <taxon>Betaproteobacteria</taxon>
        <taxon>Burkholderiales</taxon>
        <taxon>Alcaligenaceae</taxon>
        <taxon>Basilea</taxon>
    </lineage>
</organism>
<evidence type="ECO:0000313" key="2">
    <source>
        <dbReference type="Proteomes" id="UP000028945"/>
    </source>
</evidence>
<evidence type="ECO:0000313" key="1">
    <source>
        <dbReference type="EMBL" id="AIL33093.1"/>
    </source>
</evidence>
<dbReference type="HOGENOM" id="CLU_130894_0_0_4"/>
<dbReference type="OrthoDB" id="95478at2"/>
<accession>A0A077DIW5</accession>
<dbReference type="RefSeq" id="WP_038500649.1">
    <property type="nucleotide sequence ID" value="NZ_AFWK01000090.1"/>
</dbReference>
<dbReference type="KEGG" id="bpsi:IX83_07030"/>
<proteinExistence type="predicted"/>
<dbReference type="STRING" id="1072685.IX83_07030"/>
<sequence>MSTQVYLALYKGHRNGKSLYAYYCRFFDWLTRKVTKGIYSHCELAVDNEGRYECFSSSVRDKGVRRTVINLGDGKWDLIPVNIAPSEVLRFFDKTKKYPYDFWGALGVILKSRQDSNKYFCSEWVGECLGLSESWRFSPNDLAVIFKNKEVAQ</sequence>
<gene>
    <name evidence="1" type="ORF">IX83_07030</name>
</gene>
<dbReference type="AlphaFoldDB" id="A0A077DIW5"/>
<dbReference type="eggNOG" id="ENOG5032V5A">
    <property type="taxonomic scope" value="Bacteria"/>
</dbReference>
<dbReference type="EMBL" id="CP009238">
    <property type="protein sequence ID" value="AIL33093.1"/>
    <property type="molecule type" value="Genomic_DNA"/>
</dbReference>
<dbReference type="SUPFAM" id="SSF54001">
    <property type="entry name" value="Cysteine proteinases"/>
    <property type="match status" value="1"/>
</dbReference>
<reference evidence="1 2" key="1">
    <citation type="journal article" date="2014" name="BMC Genomics">
        <title>A genomic perspective on a new bacterial genus and species from the Alcaligenaceae family, Basilea psittacipulmonis.</title>
        <authorList>
            <person name="Whiteson K.L."/>
            <person name="Hernandez D."/>
            <person name="Lazarevic V."/>
            <person name="Gaia N."/>
            <person name="Farinelli L."/>
            <person name="Francois P."/>
            <person name="Pilo P."/>
            <person name="Frey J."/>
            <person name="Schrenzel J."/>
        </authorList>
    </citation>
    <scope>NUCLEOTIDE SEQUENCE [LARGE SCALE GENOMIC DNA]</scope>
    <source>
        <strain evidence="1 2">DSM 24701</strain>
    </source>
</reference>